<protein>
    <submittedName>
        <fullName evidence="2">DNA-binding protein, excisionase family</fullName>
    </submittedName>
</protein>
<reference evidence="2 3" key="1">
    <citation type="submission" date="2012-05" db="EMBL/GenBank/DDBJ databases">
        <title>Finished chromosome of genome of Chamaesiphon sp. PCC 6605.</title>
        <authorList>
            <consortium name="US DOE Joint Genome Institute"/>
            <person name="Gugger M."/>
            <person name="Coursin T."/>
            <person name="Rippka R."/>
            <person name="Tandeau De Marsac N."/>
            <person name="Huntemann M."/>
            <person name="Wei C.-L."/>
            <person name="Han J."/>
            <person name="Detter J.C."/>
            <person name="Han C."/>
            <person name="Tapia R."/>
            <person name="Chen A."/>
            <person name="Kyrpides N."/>
            <person name="Mavromatis K."/>
            <person name="Markowitz V."/>
            <person name="Szeto E."/>
            <person name="Ivanova N."/>
            <person name="Pagani I."/>
            <person name="Pati A."/>
            <person name="Goodwin L."/>
            <person name="Nordberg H.P."/>
            <person name="Cantor M.N."/>
            <person name="Hua S.X."/>
            <person name="Woyke T."/>
            <person name="Kerfeld C.A."/>
        </authorList>
    </citation>
    <scope>NUCLEOTIDE SEQUENCE [LARGE SCALE GENOMIC DNA]</scope>
    <source>
        <strain evidence="3">ATCC 27169 / PCC 6605</strain>
    </source>
</reference>
<dbReference type="NCBIfam" id="TIGR01764">
    <property type="entry name" value="excise"/>
    <property type="match status" value="1"/>
</dbReference>
<dbReference type="Proteomes" id="UP000010366">
    <property type="component" value="Chromosome"/>
</dbReference>
<proteinExistence type="predicted"/>
<dbReference type="GO" id="GO:0003677">
    <property type="term" value="F:DNA binding"/>
    <property type="evidence" value="ECO:0007669"/>
    <property type="project" value="UniProtKB-KW"/>
</dbReference>
<accession>K9UJ83</accession>
<dbReference type="OrthoDB" id="541818at2"/>
<name>K9UJ83_CHAP6</name>
<dbReference type="STRING" id="1173020.Cha6605_3746"/>
<dbReference type="KEGG" id="cmp:Cha6605_3746"/>
<dbReference type="HOGENOM" id="CLU_2804607_0_0_3"/>
<dbReference type="RefSeq" id="WP_015160838.1">
    <property type="nucleotide sequence ID" value="NC_019697.1"/>
</dbReference>
<feature type="domain" description="Helix-turn-helix" evidence="1">
    <location>
        <begin position="11"/>
        <end position="56"/>
    </location>
</feature>
<gene>
    <name evidence="2" type="ORF">Cha6605_3746</name>
</gene>
<sequence>MNGQEREPRCVKESAEYLGLSVGTIYRLARLGEIAHHWEGRQLRCYTADLNEFLARPEVERRRLSTF</sequence>
<organism evidence="2 3">
    <name type="scientific">Chamaesiphon minutus (strain ATCC 27169 / PCC 6605)</name>
    <dbReference type="NCBI Taxonomy" id="1173020"/>
    <lineage>
        <taxon>Bacteria</taxon>
        <taxon>Bacillati</taxon>
        <taxon>Cyanobacteriota</taxon>
        <taxon>Cyanophyceae</taxon>
        <taxon>Gomontiellales</taxon>
        <taxon>Chamaesiphonaceae</taxon>
        <taxon>Chamaesiphon</taxon>
    </lineage>
</organism>
<keyword evidence="3" id="KW-1185">Reference proteome</keyword>
<keyword evidence="2" id="KW-0238">DNA-binding</keyword>
<dbReference type="InterPro" id="IPR010093">
    <property type="entry name" value="SinI_DNA-bd"/>
</dbReference>
<evidence type="ECO:0000313" key="3">
    <source>
        <dbReference type="Proteomes" id="UP000010366"/>
    </source>
</evidence>
<evidence type="ECO:0000259" key="1">
    <source>
        <dbReference type="Pfam" id="PF12728"/>
    </source>
</evidence>
<dbReference type="AlphaFoldDB" id="K9UJ83"/>
<dbReference type="EMBL" id="CP003600">
    <property type="protein sequence ID" value="AFY94718.1"/>
    <property type="molecule type" value="Genomic_DNA"/>
</dbReference>
<dbReference type="Pfam" id="PF12728">
    <property type="entry name" value="HTH_17"/>
    <property type="match status" value="1"/>
</dbReference>
<dbReference type="InterPro" id="IPR041657">
    <property type="entry name" value="HTH_17"/>
</dbReference>
<evidence type="ECO:0000313" key="2">
    <source>
        <dbReference type="EMBL" id="AFY94718.1"/>
    </source>
</evidence>